<evidence type="ECO:0000313" key="3">
    <source>
        <dbReference type="Proteomes" id="UP000193498"/>
    </source>
</evidence>
<evidence type="ECO:0000313" key="2">
    <source>
        <dbReference type="EMBL" id="ORX97421.1"/>
    </source>
</evidence>
<keyword evidence="3" id="KW-1185">Reference proteome</keyword>
<accession>A0A1Y1YHB1</accession>
<feature type="region of interest" description="Disordered" evidence="1">
    <location>
        <begin position="1"/>
        <end position="23"/>
    </location>
</feature>
<evidence type="ECO:0000256" key="1">
    <source>
        <dbReference type="SAM" id="MobiDB-lite"/>
    </source>
</evidence>
<dbReference type="AlphaFoldDB" id="A0A1Y1YHB1"/>
<comment type="caution">
    <text evidence="2">The sequence shown here is derived from an EMBL/GenBank/DDBJ whole genome shotgun (WGS) entry which is preliminary data.</text>
</comment>
<feature type="compositionally biased region" description="Low complexity" evidence="1">
    <location>
        <begin position="10"/>
        <end position="23"/>
    </location>
</feature>
<organism evidence="2 3">
    <name type="scientific">Basidiobolus meristosporus CBS 931.73</name>
    <dbReference type="NCBI Taxonomy" id="1314790"/>
    <lineage>
        <taxon>Eukaryota</taxon>
        <taxon>Fungi</taxon>
        <taxon>Fungi incertae sedis</taxon>
        <taxon>Zoopagomycota</taxon>
        <taxon>Entomophthoromycotina</taxon>
        <taxon>Basidiobolomycetes</taxon>
        <taxon>Basidiobolales</taxon>
        <taxon>Basidiobolaceae</taxon>
        <taxon>Basidiobolus</taxon>
    </lineage>
</organism>
<name>A0A1Y1YHB1_9FUNG</name>
<sequence length="278" mass="30336">MARLSSSEHSSVPRPRSLPTLRLPAKIRAAKEAHSTVCTMCHQELAGSTTTKSPTKVQFRKKLSQLKPDLARKLDTLLGHHADEPPNASRGGFLSGRNSAKPSRIREISDKVQAKVLRKKLSKHTISAPILVTASSTIGTIPIESPASELAASQRPLASGAKKVAQLLSIAPKKPSPDLHKSASLSRMTCELKSTKDNVRALGISSFNEFYKPRHIVNTPFSTAYEMAQESLSSFSSGELTDCSDASPAMCHCELQNDIYDLYKYKEDQEITDEIASH</sequence>
<dbReference type="Proteomes" id="UP000193498">
    <property type="component" value="Unassembled WGS sequence"/>
</dbReference>
<proteinExistence type="predicted"/>
<protein>
    <submittedName>
        <fullName evidence="2">Uncharacterized protein</fullName>
    </submittedName>
</protein>
<dbReference type="InParanoid" id="A0A1Y1YHB1"/>
<reference evidence="2 3" key="1">
    <citation type="submission" date="2016-07" db="EMBL/GenBank/DDBJ databases">
        <title>Pervasive Adenine N6-methylation of Active Genes in Fungi.</title>
        <authorList>
            <consortium name="DOE Joint Genome Institute"/>
            <person name="Mondo S.J."/>
            <person name="Dannebaum R.O."/>
            <person name="Kuo R.C."/>
            <person name="Labutti K."/>
            <person name="Haridas S."/>
            <person name="Kuo A."/>
            <person name="Salamov A."/>
            <person name="Ahrendt S.R."/>
            <person name="Lipzen A."/>
            <person name="Sullivan W."/>
            <person name="Andreopoulos W.B."/>
            <person name="Clum A."/>
            <person name="Lindquist E."/>
            <person name="Daum C."/>
            <person name="Ramamoorthy G.K."/>
            <person name="Gryganskyi A."/>
            <person name="Culley D."/>
            <person name="Magnuson J.K."/>
            <person name="James T.Y."/>
            <person name="O'Malley M.A."/>
            <person name="Stajich J.E."/>
            <person name="Spatafora J.W."/>
            <person name="Visel A."/>
            <person name="Grigoriev I.V."/>
        </authorList>
    </citation>
    <scope>NUCLEOTIDE SEQUENCE [LARGE SCALE GENOMIC DNA]</scope>
    <source>
        <strain evidence="2 3">CBS 931.73</strain>
    </source>
</reference>
<gene>
    <name evidence="2" type="ORF">K493DRAFT_350077</name>
</gene>
<feature type="region of interest" description="Disordered" evidence="1">
    <location>
        <begin position="79"/>
        <end position="104"/>
    </location>
</feature>
<dbReference type="EMBL" id="MCFE01000133">
    <property type="protein sequence ID" value="ORX97421.1"/>
    <property type="molecule type" value="Genomic_DNA"/>
</dbReference>